<organism evidence="1 2">
    <name type="scientific">Nocardia transvalensis</name>
    <dbReference type="NCBI Taxonomy" id="37333"/>
    <lineage>
        <taxon>Bacteria</taxon>
        <taxon>Bacillati</taxon>
        <taxon>Actinomycetota</taxon>
        <taxon>Actinomycetes</taxon>
        <taxon>Mycobacteriales</taxon>
        <taxon>Nocardiaceae</taxon>
        <taxon>Nocardia</taxon>
    </lineage>
</organism>
<evidence type="ECO:0000313" key="1">
    <source>
        <dbReference type="EMBL" id="MBB5911280.1"/>
    </source>
</evidence>
<dbReference type="AlphaFoldDB" id="A0A7W9UG23"/>
<dbReference type="RefSeq" id="WP_157185562.1">
    <property type="nucleotide sequence ID" value="NZ_JACHIT010000001.1"/>
</dbReference>
<sequence length="236" mass="26516">MFRQEMGNKLALRSGWTHRFWRAWLDEDGPQVQDRAAQNSLYDWQVKTVCAPCNNGWMNDLDLAVETILVDLAEGRETEIVAARADSLVAWAAKTVAVYASGEPGRFIISRSELDWIYRCRTAPPMWQVWAARADLDEDHQILARHLRGIGQLLSLGDEPVHVTAIAQKQFVVFVRGTAGIQDGEYGVHASSSIIDEQDARFVQLTRRSTSDVSLAGRKALTRDQILAVVERLLLD</sequence>
<comment type="caution">
    <text evidence="1">The sequence shown here is derived from an EMBL/GenBank/DDBJ whole genome shotgun (WGS) entry which is preliminary data.</text>
</comment>
<keyword evidence="2" id="KW-1185">Reference proteome</keyword>
<accession>A0A7W9UG23</accession>
<dbReference type="Proteomes" id="UP000540412">
    <property type="component" value="Unassembled WGS sequence"/>
</dbReference>
<gene>
    <name evidence="1" type="ORF">BJY24_000147</name>
</gene>
<name>A0A7W9UG23_9NOCA</name>
<evidence type="ECO:0000313" key="2">
    <source>
        <dbReference type="Proteomes" id="UP000540412"/>
    </source>
</evidence>
<dbReference type="EMBL" id="JACHIT010000001">
    <property type="protein sequence ID" value="MBB5911280.1"/>
    <property type="molecule type" value="Genomic_DNA"/>
</dbReference>
<proteinExistence type="predicted"/>
<protein>
    <submittedName>
        <fullName evidence="1">Uncharacterized protein</fullName>
    </submittedName>
</protein>
<reference evidence="1 2" key="1">
    <citation type="submission" date="2020-08" db="EMBL/GenBank/DDBJ databases">
        <title>Sequencing the genomes of 1000 actinobacteria strains.</title>
        <authorList>
            <person name="Klenk H.-P."/>
        </authorList>
    </citation>
    <scope>NUCLEOTIDE SEQUENCE [LARGE SCALE GENOMIC DNA]</scope>
    <source>
        <strain evidence="1 2">DSM 43582</strain>
    </source>
</reference>